<feature type="compositionally biased region" description="Basic residues" evidence="1">
    <location>
        <begin position="34"/>
        <end position="43"/>
    </location>
</feature>
<comment type="caution">
    <text evidence="2">The sequence shown here is derived from an EMBL/GenBank/DDBJ whole genome shotgun (WGS) entry which is preliminary data.</text>
</comment>
<name>A0AAN8MXT6_9PEZI</name>
<gene>
    <name evidence="2" type="ORF">TWF718_009981</name>
</gene>
<dbReference type="EMBL" id="JAVHNR010000007">
    <property type="protein sequence ID" value="KAK6337199.1"/>
    <property type="molecule type" value="Genomic_DNA"/>
</dbReference>
<keyword evidence="3" id="KW-1185">Reference proteome</keyword>
<protein>
    <submittedName>
        <fullName evidence="2">Uncharacterized protein</fullName>
    </submittedName>
</protein>
<organism evidence="2 3">
    <name type="scientific">Orbilia javanica</name>
    <dbReference type="NCBI Taxonomy" id="47235"/>
    <lineage>
        <taxon>Eukaryota</taxon>
        <taxon>Fungi</taxon>
        <taxon>Dikarya</taxon>
        <taxon>Ascomycota</taxon>
        <taxon>Pezizomycotina</taxon>
        <taxon>Orbiliomycetes</taxon>
        <taxon>Orbiliales</taxon>
        <taxon>Orbiliaceae</taxon>
        <taxon>Orbilia</taxon>
    </lineage>
</organism>
<evidence type="ECO:0000313" key="3">
    <source>
        <dbReference type="Proteomes" id="UP001313282"/>
    </source>
</evidence>
<evidence type="ECO:0000313" key="2">
    <source>
        <dbReference type="EMBL" id="KAK6337199.1"/>
    </source>
</evidence>
<dbReference type="Proteomes" id="UP001313282">
    <property type="component" value="Unassembled WGS sequence"/>
</dbReference>
<dbReference type="AlphaFoldDB" id="A0AAN8MXT6"/>
<evidence type="ECO:0000256" key="1">
    <source>
        <dbReference type="SAM" id="MobiDB-lite"/>
    </source>
</evidence>
<accession>A0AAN8MXT6</accession>
<feature type="compositionally biased region" description="Low complexity" evidence="1">
    <location>
        <begin position="1"/>
        <end position="21"/>
    </location>
</feature>
<sequence>MLSRQPSPVSEPQPSSENNPPKFKAYHLISPSILRRRRRKRARLKMEKLSAANNLKADASLNGDQSQS</sequence>
<feature type="region of interest" description="Disordered" evidence="1">
    <location>
        <begin position="1"/>
        <end position="68"/>
    </location>
</feature>
<proteinExistence type="predicted"/>
<reference evidence="2 3" key="1">
    <citation type="submission" date="2019-10" db="EMBL/GenBank/DDBJ databases">
        <authorList>
            <person name="Palmer J.M."/>
        </authorList>
    </citation>
    <scope>NUCLEOTIDE SEQUENCE [LARGE SCALE GENOMIC DNA]</scope>
    <source>
        <strain evidence="2 3">TWF718</strain>
    </source>
</reference>